<evidence type="ECO:0000256" key="1">
    <source>
        <dbReference type="SAM" id="MobiDB-lite"/>
    </source>
</evidence>
<organism evidence="3 4">
    <name type="scientific">Dissostichus mawsoni</name>
    <name type="common">Antarctic cod</name>
    <dbReference type="NCBI Taxonomy" id="36200"/>
    <lineage>
        <taxon>Eukaryota</taxon>
        <taxon>Metazoa</taxon>
        <taxon>Chordata</taxon>
        <taxon>Craniata</taxon>
        <taxon>Vertebrata</taxon>
        <taxon>Euteleostomi</taxon>
        <taxon>Actinopterygii</taxon>
        <taxon>Neopterygii</taxon>
        <taxon>Teleostei</taxon>
        <taxon>Neoteleostei</taxon>
        <taxon>Acanthomorphata</taxon>
        <taxon>Eupercaria</taxon>
        <taxon>Perciformes</taxon>
        <taxon>Notothenioidei</taxon>
        <taxon>Nototheniidae</taxon>
        <taxon>Dissostichus</taxon>
    </lineage>
</organism>
<dbReference type="Pfam" id="PF02205">
    <property type="entry name" value="WH2"/>
    <property type="match status" value="1"/>
</dbReference>
<evidence type="ECO:0000313" key="3">
    <source>
        <dbReference type="EMBL" id="KAF3834332.1"/>
    </source>
</evidence>
<feature type="region of interest" description="Disordered" evidence="1">
    <location>
        <begin position="527"/>
        <end position="584"/>
    </location>
</feature>
<feature type="compositionally biased region" description="Polar residues" evidence="1">
    <location>
        <begin position="412"/>
        <end position="432"/>
    </location>
</feature>
<feature type="region of interest" description="Disordered" evidence="1">
    <location>
        <begin position="363"/>
        <end position="444"/>
    </location>
</feature>
<feature type="domain" description="IMD" evidence="2">
    <location>
        <begin position="173"/>
        <end position="259"/>
    </location>
</feature>
<dbReference type="PROSITE" id="PS51338">
    <property type="entry name" value="IMD"/>
    <property type="match status" value="1"/>
</dbReference>
<evidence type="ECO:0000259" key="2">
    <source>
        <dbReference type="PROSITE" id="PS51338"/>
    </source>
</evidence>
<dbReference type="PANTHER" id="PTHR15708:SF10">
    <property type="entry name" value="PROTEIN MTSS 1"/>
    <property type="match status" value="1"/>
</dbReference>
<feature type="compositionally biased region" description="Basic and acidic residues" evidence="1">
    <location>
        <begin position="547"/>
        <end position="560"/>
    </location>
</feature>
<dbReference type="InterPro" id="IPR013606">
    <property type="entry name" value="I-BAR_dom"/>
</dbReference>
<dbReference type="PANTHER" id="PTHR15708">
    <property type="entry name" value="ACTIN BUNDLING/MISSING IN METASTASIS-RELATED"/>
    <property type="match status" value="1"/>
</dbReference>
<dbReference type="Pfam" id="PF08397">
    <property type="entry name" value="IMD"/>
    <property type="match status" value="1"/>
</dbReference>
<dbReference type="GO" id="GO:0009898">
    <property type="term" value="C:cytoplasmic side of plasma membrane"/>
    <property type="evidence" value="ECO:0007669"/>
    <property type="project" value="TreeGrafter"/>
</dbReference>
<feature type="compositionally biased region" description="Low complexity" evidence="1">
    <location>
        <begin position="24"/>
        <end position="36"/>
    </location>
</feature>
<feature type="region of interest" description="Disordered" evidence="1">
    <location>
        <begin position="241"/>
        <end position="265"/>
    </location>
</feature>
<dbReference type="GO" id="GO:0003779">
    <property type="term" value="F:actin binding"/>
    <property type="evidence" value="ECO:0007669"/>
    <property type="project" value="InterPro"/>
</dbReference>
<reference evidence="3 4" key="1">
    <citation type="submission" date="2020-03" db="EMBL/GenBank/DDBJ databases">
        <title>Dissostichus mawsoni Genome sequencing and assembly.</title>
        <authorList>
            <person name="Park H."/>
        </authorList>
    </citation>
    <scope>NUCLEOTIDE SEQUENCE [LARGE SCALE GENOMIC DNA]</scope>
    <source>
        <strain evidence="3">DM0001</strain>
        <tissue evidence="3">Muscle</tissue>
    </source>
</reference>
<keyword evidence="4" id="KW-1185">Reference proteome</keyword>
<dbReference type="GO" id="GO:0007009">
    <property type="term" value="P:plasma membrane organization"/>
    <property type="evidence" value="ECO:0007669"/>
    <property type="project" value="InterPro"/>
</dbReference>
<dbReference type="GO" id="GO:0032233">
    <property type="term" value="P:positive regulation of actin filament bundle assembly"/>
    <property type="evidence" value="ECO:0007669"/>
    <property type="project" value="TreeGrafter"/>
</dbReference>
<proteinExistence type="predicted"/>
<dbReference type="InterPro" id="IPR027267">
    <property type="entry name" value="AH/BAR_dom_sf"/>
</dbReference>
<dbReference type="GO" id="GO:0015629">
    <property type="term" value="C:actin cytoskeleton"/>
    <property type="evidence" value="ECO:0007669"/>
    <property type="project" value="TreeGrafter"/>
</dbReference>
<protein>
    <recommendedName>
        <fullName evidence="2">IMD domain-containing protein</fullName>
    </recommendedName>
</protein>
<feature type="region of interest" description="Disordered" evidence="1">
    <location>
        <begin position="24"/>
        <end position="57"/>
    </location>
</feature>
<dbReference type="AlphaFoldDB" id="A0A7J5XBE3"/>
<dbReference type="Proteomes" id="UP000518266">
    <property type="component" value="Unassembled WGS sequence"/>
</dbReference>
<sequence>MRAGPIGGAFTSLQARALAATAASRAPAPSSPLHHASPPEDTMGCTRSEKTLTPGSAAACPGKPCRATLSVFIHTAPLFLFNLFVACRFLWTTEAPSRVFGIFVHTAEDGVGDGEGVQRAGGAFPDCHRRHEVTLCGRLHQQGQQAPVPAQVDGCRGSSLPGCLSEGGRPGHQQPRGTRDIGSALTRMCMRHRSIETKLRQFSMVFLDCLINPLQEQMEEWKRVSNTLDKDHAKEYKKARQEIKKRSSDTLKLQKKAKKGAGGGEEPLLLLRNHAEARGACCCVCGQEEEMSMLGEITHLQTLTDDLKALTMDPHKLPPSSEQVILDLKGSECTWSYQTPPSSPSTTVSRKSSMCSFSVTPLSPCSSLNSVNSSDSRSSGSHCHSPTSHFRYRASSSSSSSVLPQQAPARLSSVSSHDSGFISQDAFQSKSPSPMPPDGSQLSNGFDHHAALCLHGLVLQAQDPPHLHPPYFTYSTTTSPISSPSYSSISPTWPWSRSGSGQSGECLPLGPSGPGVYTSSRVPTWKDWAKPGPYEQSMVNTLKRSKDRKETTDPSSHHSADLTPGEVKGSPSGISAKEDREAHEELARALARGLQLDISGSSRDSLQGSKLCAPSPVSDCDYYSVGVDQEGEHQDFDKSCTVPRNSDITQSYRRMFQSKRPASTAGLPCNPSSIITPGVATIRRTPSSKPNLRRPSGGLNLGPIPIKPPMIPVKTPTVPDHPGFPSRAASEEGNTPRTPLSPPTTPLSPGCSGPLSPRSGSWEAQHLSEGSDPPDPPPQPGGRMCEWERRPLPELLEETESSEVEDFLVAIRRGVRLKRTSTNDRSAPSIY</sequence>
<comment type="caution">
    <text evidence="3">The sequence shown here is derived from an EMBL/GenBank/DDBJ whole genome shotgun (WGS) entry which is preliminary data.</text>
</comment>
<gene>
    <name evidence="3" type="ORF">F7725_025536</name>
</gene>
<feature type="compositionally biased region" description="Low complexity" evidence="1">
    <location>
        <begin position="363"/>
        <end position="388"/>
    </location>
</feature>
<dbReference type="EMBL" id="JAAKFY010000026">
    <property type="protein sequence ID" value="KAF3834332.1"/>
    <property type="molecule type" value="Genomic_DNA"/>
</dbReference>
<dbReference type="GO" id="GO:0005543">
    <property type="term" value="F:phospholipid binding"/>
    <property type="evidence" value="ECO:0007669"/>
    <property type="project" value="TreeGrafter"/>
</dbReference>
<feature type="region of interest" description="Disordered" evidence="1">
    <location>
        <begin position="683"/>
        <end position="802"/>
    </location>
</feature>
<dbReference type="InterPro" id="IPR003124">
    <property type="entry name" value="WH2_dom"/>
</dbReference>
<feature type="compositionally biased region" description="Low complexity" evidence="1">
    <location>
        <begin position="747"/>
        <end position="761"/>
    </location>
</feature>
<accession>A0A7J5XBE3</accession>
<dbReference type="InterPro" id="IPR030127">
    <property type="entry name" value="MTSS1/MTSS2"/>
</dbReference>
<dbReference type="SUPFAM" id="SSF103657">
    <property type="entry name" value="BAR/IMD domain-like"/>
    <property type="match status" value="1"/>
</dbReference>
<dbReference type="OrthoDB" id="10061327at2759"/>
<name>A0A7J5XBE3_DISMA</name>
<dbReference type="GO" id="GO:0034334">
    <property type="term" value="P:adherens junction maintenance"/>
    <property type="evidence" value="ECO:0007669"/>
    <property type="project" value="TreeGrafter"/>
</dbReference>
<dbReference type="Gene3D" id="1.20.1270.60">
    <property type="entry name" value="Arfaptin homology (AH) domain/BAR domain"/>
    <property type="match status" value="2"/>
</dbReference>
<evidence type="ECO:0000313" key="4">
    <source>
        <dbReference type="Proteomes" id="UP000518266"/>
    </source>
</evidence>